<dbReference type="PROSITE" id="PS50089">
    <property type="entry name" value="ZF_RING_2"/>
    <property type="match status" value="1"/>
</dbReference>
<dbReference type="InterPro" id="IPR013083">
    <property type="entry name" value="Znf_RING/FYVE/PHD"/>
</dbReference>
<accession>A0A5P1E311</accession>
<evidence type="ECO:0000313" key="10">
    <source>
        <dbReference type="Proteomes" id="UP000243459"/>
    </source>
</evidence>
<dbReference type="OMA" id="QHMERET"/>
<evidence type="ECO:0000256" key="2">
    <source>
        <dbReference type="ARBA" id="ARBA00012483"/>
    </source>
</evidence>
<dbReference type="SMART" id="SM00184">
    <property type="entry name" value="RING"/>
    <property type="match status" value="1"/>
</dbReference>
<dbReference type="Gene3D" id="3.30.40.10">
    <property type="entry name" value="Zinc/RING finger domain, C3HC4 (zinc finger)"/>
    <property type="match status" value="1"/>
</dbReference>
<evidence type="ECO:0000256" key="3">
    <source>
        <dbReference type="ARBA" id="ARBA00022723"/>
    </source>
</evidence>
<name>A0A5P1E311_ASPOF</name>
<keyword evidence="5" id="KW-0862">Zinc</keyword>
<evidence type="ECO:0000256" key="6">
    <source>
        <dbReference type="ARBA" id="ARBA00024209"/>
    </source>
</evidence>
<evidence type="ECO:0000259" key="8">
    <source>
        <dbReference type="PROSITE" id="PS50089"/>
    </source>
</evidence>
<dbReference type="InterPro" id="IPR001841">
    <property type="entry name" value="Znf_RING"/>
</dbReference>
<sequence length="136" mass="15557">MLWRLSVRNGSGRVPSARLAPETVSYKREEEEEATRGCVVCLSEFEDMEVVKVIPGCGHVFHPECIDRWITKNRSCPVCRCSEMFVRGEVEEEGGDHQDNNQEGLVIRLERSRSWCCREVGFGGEIRVGMRRTCSF</sequence>
<keyword evidence="10" id="KW-1185">Reference proteome</keyword>
<dbReference type="InterPro" id="IPR053238">
    <property type="entry name" value="RING-H2_zinc_finger"/>
</dbReference>
<feature type="domain" description="RING-type" evidence="8">
    <location>
        <begin position="38"/>
        <end position="80"/>
    </location>
</feature>
<reference evidence="10" key="1">
    <citation type="journal article" date="2017" name="Nat. Commun.">
        <title>The asparagus genome sheds light on the origin and evolution of a young Y chromosome.</title>
        <authorList>
            <person name="Harkess A."/>
            <person name="Zhou J."/>
            <person name="Xu C."/>
            <person name="Bowers J.E."/>
            <person name="Van der Hulst R."/>
            <person name="Ayyampalayam S."/>
            <person name="Mercati F."/>
            <person name="Riccardi P."/>
            <person name="McKain M.R."/>
            <person name="Kakrana A."/>
            <person name="Tang H."/>
            <person name="Ray J."/>
            <person name="Groenendijk J."/>
            <person name="Arikit S."/>
            <person name="Mathioni S.M."/>
            <person name="Nakano M."/>
            <person name="Shan H."/>
            <person name="Telgmann-Rauber A."/>
            <person name="Kanno A."/>
            <person name="Yue Z."/>
            <person name="Chen H."/>
            <person name="Li W."/>
            <person name="Chen Y."/>
            <person name="Xu X."/>
            <person name="Zhang Y."/>
            <person name="Luo S."/>
            <person name="Chen H."/>
            <person name="Gao J."/>
            <person name="Mao Z."/>
            <person name="Pires J.C."/>
            <person name="Luo M."/>
            <person name="Kudrna D."/>
            <person name="Wing R.A."/>
            <person name="Meyers B.C."/>
            <person name="Yi K."/>
            <person name="Kong H."/>
            <person name="Lavrijsen P."/>
            <person name="Sunseri F."/>
            <person name="Falavigna A."/>
            <person name="Ye Y."/>
            <person name="Leebens-Mack J.H."/>
            <person name="Chen G."/>
        </authorList>
    </citation>
    <scope>NUCLEOTIDE SEQUENCE [LARGE SCALE GENOMIC DNA]</scope>
    <source>
        <strain evidence="10">cv. DH0086</strain>
    </source>
</reference>
<evidence type="ECO:0000256" key="7">
    <source>
        <dbReference type="PROSITE-ProRule" id="PRU00175"/>
    </source>
</evidence>
<dbReference type="EC" id="2.3.2.27" evidence="2"/>
<gene>
    <name evidence="9" type="ORF">A4U43_C10F15570</name>
</gene>
<keyword evidence="3" id="KW-0479">Metal-binding</keyword>
<keyword evidence="4 7" id="KW-0863">Zinc-finger</keyword>
<proteinExistence type="inferred from homology"/>
<dbReference type="Pfam" id="PF13639">
    <property type="entry name" value="zf-RING_2"/>
    <property type="match status" value="1"/>
</dbReference>
<comment type="similarity">
    <text evidence="6">Belongs to the RING-type zinc finger family. ATL subfamily.</text>
</comment>
<dbReference type="SUPFAM" id="SSF57850">
    <property type="entry name" value="RING/U-box"/>
    <property type="match status" value="1"/>
</dbReference>
<dbReference type="GO" id="GO:0008270">
    <property type="term" value="F:zinc ion binding"/>
    <property type="evidence" value="ECO:0007669"/>
    <property type="project" value="UniProtKB-KW"/>
</dbReference>
<protein>
    <recommendedName>
        <fullName evidence="2">RING-type E3 ubiquitin transferase</fullName>
        <ecNumber evidence="2">2.3.2.27</ecNumber>
    </recommendedName>
</protein>
<dbReference type="Proteomes" id="UP000243459">
    <property type="component" value="Chromosome 10"/>
</dbReference>
<evidence type="ECO:0000256" key="5">
    <source>
        <dbReference type="ARBA" id="ARBA00022833"/>
    </source>
</evidence>
<dbReference type="Gramene" id="ONK57004">
    <property type="protein sequence ID" value="ONK57004"/>
    <property type="gene ID" value="A4U43_C10F15570"/>
</dbReference>
<evidence type="ECO:0000256" key="1">
    <source>
        <dbReference type="ARBA" id="ARBA00000900"/>
    </source>
</evidence>
<dbReference type="PANTHER" id="PTHR14155">
    <property type="entry name" value="RING FINGER DOMAIN-CONTAINING"/>
    <property type="match status" value="1"/>
</dbReference>
<dbReference type="PANTHER" id="PTHR14155:SF592">
    <property type="entry name" value="RING-H2 FINGER PROTEIN ATL57"/>
    <property type="match status" value="1"/>
</dbReference>
<dbReference type="GO" id="GO:0061630">
    <property type="term" value="F:ubiquitin protein ligase activity"/>
    <property type="evidence" value="ECO:0007669"/>
    <property type="project" value="UniProtKB-EC"/>
</dbReference>
<comment type="catalytic activity">
    <reaction evidence="1">
        <text>S-ubiquitinyl-[E2 ubiquitin-conjugating enzyme]-L-cysteine + [acceptor protein]-L-lysine = [E2 ubiquitin-conjugating enzyme]-L-cysteine + N(6)-ubiquitinyl-[acceptor protein]-L-lysine.</text>
        <dbReference type="EC" id="2.3.2.27"/>
    </reaction>
</comment>
<dbReference type="EMBL" id="CM007390">
    <property type="protein sequence ID" value="ONK57004.1"/>
    <property type="molecule type" value="Genomic_DNA"/>
</dbReference>
<evidence type="ECO:0000313" key="9">
    <source>
        <dbReference type="EMBL" id="ONK57004.1"/>
    </source>
</evidence>
<evidence type="ECO:0000256" key="4">
    <source>
        <dbReference type="ARBA" id="ARBA00022771"/>
    </source>
</evidence>
<dbReference type="AlphaFoldDB" id="A0A5P1E311"/>
<organism evidence="9 10">
    <name type="scientific">Asparagus officinalis</name>
    <name type="common">Garden asparagus</name>
    <dbReference type="NCBI Taxonomy" id="4686"/>
    <lineage>
        <taxon>Eukaryota</taxon>
        <taxon>Viridiplantae</taxon>
        <taxon>Streptophyta</taxon>
        <taxon>Embryophyta</taxon>
        <taxon>Tracheophyta</taxon>
        <taxon>Spermatophyta</taxon>
        <taxon>Magnoliopsida</taxon>
        <taxon>Liliopsida</taxon>
        <taxon>Asparagales</taxon>
        <taxon>Asparagaceae</taxon>
        <taxon>Asparagoideae</taxon>
        <taxon>Asparagus</taxon>
    </lineage>
</organism>